<keyword evidence="3" id="KW-0378">Hydrolase</keyword>
<dbReference type="OrthoDB" id="9807747at2"/>
<evidence type="ECO:0000256" key="1">
    <source>
        <dbReference type="SAM" id="Phobius"/>
    </source>
</evidence>
<keyword evidence="4" id="KW-1185">Reference proteome</keyword>
<keyword evidence="3" id="KW-0645">Protease</keyword>
<dbReference type="GO" id="GO:0080120">
    <property type="term" value="P:CAAX-box protein maturation"/>
    <property type="evidence" value="ECO:0007669"/>
    <property type="project" value="UniProtKB-ARBA"/>
</dbReference>
<feature type="transmembrane region" description="Helical" evidence="1">
    <location>
        <begin position="184"/>
        <end position="202"/>
    </location>
</feature>
<protein>
    <submittedName>
        <fullName evidence="3">CAAX prenyl protease-like protein</fullName>
    </submittedName>
</protein>
<dbReference type="AlphaFoldDB" id="A0A495E806"/>
<comment type="caution">
    <text evidence="3">The sequence shown here is derived from an EMBL/GenBank/DDBJ whole genome shotgun (WGS) entry which is preliminary data.</text>
</comment>
<sequence length="245" mass="28079">MNFSTKNHEHKKNNNNVMSKTKLFNYVTKPYAVVFVILIATLLSLVDRNLGYFFGLGITLFIIWQKKWDWSFSGIGQKLNLNTIIKSVWISVLFFFATGLIDTIIQYYLGAHNLSSLDDIRGDFGSYLGMMAMMWVFAAFGEELLFHGYYMRQFAKLFGDTNKAWLLSGVLIAIYFGISHGYQGLSGIIGVGIGSLFFAALYYKNKTNLLLLVLIHGIYDSIWITLIYLNKDSIVNEWFQQLLFL</sequence>
<reference evidence="3 4" key="1">
    <citation type="submission" date="2018-10" db="EMBL/GenBank/DDBJ databases">
        <title>Genomic Encyclopedia of Archaeal and Bacterial Type Strains, Phase II (KMG-II): from individual species to whole genera.</title>
        <authorList>
            <person name="Goeker M."/>
        </authorList>
    </citation>
    <scope>NUCLEOTIDE SEQUENCE [LARGE SCALE GENOMIC DNA]</scope>
    <source>
        <strain evidence="3 4">DSM 25230</strain>
    </source>
</reference>
<dbReference type="Proteomes" id="UP000269412">
    <property type="component" value="Unassembled WGS sequence"/>
</dbReference>
<gene>
    <name evidence="3" type="ORF">CLV91_1786</name>
</gene>
<feature type="transmembrane region" description="Helical" evidence="1">
    <location>
        <begin position="23"/>
        <end position="43"/>
    </location>
</feature>
<evidence type="ECO:0000313" key="3">
    <source>
        <dbReference type="EMBL" id="RKR13072.1"/>
    </source>
</evidence>
<accession>A0A495E806</accession>
<feature type="transmembrane region" description="Helical" evidence="1">
    <location>
        <begin position="87"/>
        <end position="109"/>
    </location>
</feature>
<feature type="transmembrane region" description="Helical" evidence="1">
    <location>
        <begin position="49"/>
        <end position="66"/>
    </location>
</feature>
<feature type="domain" description="CAAX prenyl protease 2/Lysostaphin resistance protein A-like" evidence="2">
    <location>
        <begin position="127"/>
        <end position="221"/>
    </location>
</feature>
<dbReference type="Pfam" id="PF02517">
    <property type="entry name" value="Rce1-like"/>
    <property type="match status" value="1"/>
</dbReference>
<organism evidence="3 4">
    <name type="scientific">Maribacter vaceletii</name>
    <dbReference type="NCBI Taxonomy" id="1206816"/>
    <lineage>
        <taxon>Bacteria</taxon>
        <taxon>Pseudomonadati</taxon>
        <taxon>Bacteroidota</taxon>
        <taxon>Flavobacteriia</taxon>
        <taxon>Flavobacteriales</taxon>
        <taxon>Flavobacteriaceae</taxon>
        <taxon>Maribacter</taxon>
    </lineage>
</organism>
<dbReference type="InterPro" id="IPR003675">
    <property type="entry name" value="Rce1/LyrA-like_dom"/>
</dbReference>
<evidence type="ECO:0000313" key="4">
    <source>
        <dbReference type="Proteomes" id="UP000269412"/>
    </source>
</evidence>
<dbReference type="GO" id="GO:0006508">
    <property type="term" value="P:proteolysis"/>
    <property type="evidence" value="ECO:0007669"/>
    <property type="project" value="UniProtKB-KW"/>
</dbReference>
<proteinExistence type="predicted"/>
<keyword evidence="1" id="KW-0812">Transmembrane</keyword>
<feature type="transmembrane region" description="Helical" evidence="1">
    <location>
        <begin position="129"/>
        <end position="150"/>
    </location>
</feature>
<name>A0A495E806_9FLAO</name>
<feature type="transmembrane region" description="Helical" evidence="1">
    <location>
        <begin position="162"/>
        <end position="178"/>
    </location>
</feature>
<dbReference type="GO" id="GO:0004175">
    <property type="term" value="F:endopeptidase activity"/>
    <property type="evidence" value="ECO:0007669"/>
    <property type="project" value="UniProtKB-ARBA"/>
</dbReference>
<evidence type="ECO:0000259" key="2">
    <source>
        <dbReference type="Pfam" id="PF02517"/>
    </source>
</evidence>
<feature type="transmembrane region" description="Helical" evidence="1">
    <location>
        <begin position="209"/>
        <end position="229"/>
    </location>
</feature>
<dbReference type="EMBL" id="RBIQ01000008">
    <property type="protein sequence ID" value="RKR13072.1"/>
    <property type="molecule type" value="Genomic_DNA"/>
</dbReference>
<keyword evidence="1" id="KW-1133">Transmembrane helix</keyword>
<keyword evidence="1" id="KW-0472">Membrane</keyword>